<gene>
    <name evidence="8" type="ORF">D477_010901</name>
</gene>
<dbReference type="NCBIfam" id="TIGR00525">
    <property type="entry name" value="folB"/>
    <property type="match status" value="1"/>
</dbReference>
<dbReference type="InterPro" id="IPR006156">
    <property type="entry name" value="Dihydroneopterin_aldolase"/>
</dbReference>
<dbReference type="EC" id="4.1.2.25" evidence="6"/>
<evidence type="ECO:0000313" key="8">
    <source>
        <dbReference type="EMBL" id="EMY34193.1"/>
    </source>
</evidence>
<dbReference type="GO" id="GO:0004150">
    <property type="term" value="F:dihydroneopterin aldolase activity"/>
    <property type="evidence" value="ECO:0007669"/>
    <property type="project" value="UniProtKB-UniRule"/>
</dbReference>
<dbReference type="InterPro" id="IPR043133">
    <property type="entry name" value="GTP-CH-I_C/QueF"/>
</dbReference>
<dbReference type="PANTHER" id="PTHR42844:SF1">
    <property type="entry name" value="DIHYDRONEOPTERIN ALDOLASE 1-RELATED"/>
    <property type="match status" value="1"/>
</dbReference>
<evidence type="ECO:0000259" key="7">
    <source>
        <dbReference type="SMART" id="SM00905"/>
    </source>
</evidence>
<dbReference type="UniPathway" id="UPA00077">
    <property type="reaction ID" value="UER00154"/>
</dbReference>
<dbReference type="PANTHER" id="PTHR42844">
    <property type="entry name" value="DIHYDRONEOPTERIN ALDOLASE 1-RELATED"/>
    <property type="match status" value="1"/>
</dbReference>
<evidence type="ECO:0000256" key="3">
    <source>
        <dbReference type="ARBA" id="ARBA00005708"/>
    </source>
</evidence>
<evidence type="ECO:0000256" key="4">
    <source>
        <dbReference type="ARBA" id="ARBA00022909"/>
    </source>
</evidence>
<evidence type="ECO:0000256" key="2">
    <source>
        <dbReference type="ARBA" id="ARBA00005013"/>
    </source>
</evidence>
<dbReference type="FunFam" id="3.30.1130.10:FF:000003">
    <property type="entry name" value="7,8-dihydroneopterin aldolase"/>
    <property type="match status" value="1"/>
</dbReference>
<evidence type="ECO:0000256" key="1">
    <source>
        <dbReference type="ARBA" id="ARBA00001353"/>
    </source>
</evidence>
<feature type="domain" description="Dihydroneopterin aldolase/epimerase" evidence="7">
    <location>
        <begin position="20"/>
        <end position="132"/>
    </location>
</feature>
<protein>
    <recommendedName>
        <fullName evidence="6">7,8-dihydroneopterin aldolase</fullName>
        <ecNumber evidence="6">4.1.2.25</ecNumber>
    </recommendedName>
</protein>
<evidence type="ECO:0000313" key="9">
    <source>
        <dbReference type="Proteomes" id="UP000010729"/>
    </source>
</evidence>
<sequence>MGRVVRMPMPAAGTVPRDIITLAGITAVGYHGVFDHERANGQPFTVDIALHTDTRAAAASDDLADTANYGELAEGVQAVITGEPVNLIETLAERIAGSVLADFPVAAVEVTVHKPKAPIEVPFSDVTVRIYREQP</sequence>
<dbReference type="GO" id="GO:0005737">
    <property type="term" value="C:cytoplasm"/>
    <property type="evidence" value="ECO:0007669"/>
    <property type="project" value="TreeGrafter"/>
</dbReference>
<proteinExistence type="inferred from homology"/>
<dbReference type="AlphaFoldDB" id="N1V7H9"/>
<evidence type="ECO:0000256" key="5">
    <source>
        <dbReference type="ARBA" id="ARBA00023239"/>
    </source>
</evidence>
<dbReference type="CDD" id="cd00534">
    <property type="entry name" value="DHNA_DHNTPE"/>
    <property type="match status" value="1"/>
</dbReference>
<reference evidence="8 9" key="1">
    <citation type="journal article" date="2013" name="Genome Announc.">
        <title>Draft Genome Sequence of Arthrobacter crystallopoietes Strain BAB-32, Revealing Genes for Bioremediation.</title>
        <authorList>
            <person name="Joshi M.N."/>
            <person name="Pandit A.S."/>
            <person name="Sharma A."/>
            <person name="Pandya R.V."/>
            <person name="Desai S.M."/>
            <person name="Saxena A.K."/>
            <person name="Bagatharia S.B."/>
        </authorList>
    </citation>
    <scope>NUCLEOTIDE SEQUENCE [LARGE SCALE GENOMIC DNA]</scope>
    <source>
        <strain evidence="8 9">BAB-32</strain>
    </source>
</reference>
<comment type="caution">
    <text evidence="8">The sequence shown here is derived from an EMBL/GenBank/DDBJ whole genome shotgun (WGS) entry which is preliminary data.</text>
</comment>
<dbReference type="NCBIfam" id="TIGR00526">
    <property type="entry name" value="folB_dom"/>
    <property type="match status" value="1"/>
</dbReference>
<keyword evidence="9" id="KW-1185">Reference proteome</keyword>
<dbReference type="SMART" id="SM00905">
    <property type="entry name" value="FolB"/>
    <property type="match status" value="1"/>
</dbReference>
<dbReference type="Proteomes" id="UP000010729">
    <property type="component" value="Unassembled WGS sequence"/>
</dbReference>
<comment type="function">
    <text evidence="6">Catalyzes the conversion of 7,8-dihydroneopterin to 6-hydroxymethyl-7,8-dihydropterin.</text>
</comment>
<keyword evidence="4 6" id="KW-0289">Folate biosynthesis</keyword>
<dbReference type="Gene3D" id="3.30.1130.10">
    <property type="match status" value="1"/>
</dbReference>
<comment type="similarity">
    <text evidence="3 6">Belongs to the DHNA family.</text>
</comment>
<comment type="pathway">
    <text evidence="2 6">Cofactor biosynthesis; tetrahydrofolate biosynthesis; 2-amino-4-hydroxy-6-hydroxymethyl-7,8-dihydropteridine diphosphate from 7,8-dihydroneopterin triphosphate: step 3/4.</text>
</comment>
<keyword evidence="5 6" id="KW-0456">Lyase</keyword>
<name>N1V7H9_9MICC</name>
<dbReference type="GO" id="GO:0046656">
    <property type="term" value="P:folic acid biosynthetic process"/>
    <property type="evidence" value="ECO:0007669"/>
    <property type="project" value="UniProtKB-UniRule"/>
</dbReference>
<organism evidence="8 9">
    <name type="scientific">Arthrobacter crystallopoietes BAB-32</name>
    <dbReference type="NCBI Taxonomy" id="1246476"/>
    <lineage>
        <taxon>Bacteria</taxon>
        <taxon>Bacillati</taxon>
        <taxon>Actinomycetota</taxon>
        <taxon>Actinomycetes</taxon>
        <taxon>Micrococcales</taxon>
        <taxon>Micrococcaceae</taxon>
        <taxon>Crystallibacter</taxon>
    </lineage>
</organism>
<dbReference type="SUPFAM" id="SSF55620">
    <property type="entry name" value="Tetrahydrobiopterin biosynthesis enzymes-like"/>
    <property type="match status" value="1"/>
</dbReference>
<dbReference type="GO" id="GO:0046654">
    <property type="term" value="P:tetrahydrofolate biosynthetic process"/>
    <property type="evidence" value="ECO:0007669"/>
    <property type="project" value="UniProtKB-UniRule"/>
</dbReference>
<dbReference type="EMBL" id="ANPE02000127">
    <property type="protein sequence ID" value="EMY34193.1"/>
    <property type="molecule type" value="Genomic_DNA"/>
</dbReference>
<evidence type="ECO:0000256" key="6">
    <source>
        <dbReference type="RuleBase" id="RU362079"/>
    </source>
</evidence>
<dbReference type="Pfam" id="PF02152">
    <property type="entry name" value="FolB"/>
    <property type="match status" value="1"/>
</dbReference>
<comment type="catalytic activity">
    <reaction evidence="1 6">
        <text>7,8-dihydroneopterin = 6-hydroxymethyl-7,8-dihydropterin + glycolaldehyde</text>
        <dbReference type="Rhea" id="RHEA:10540"/>
        <dbReference type="ChEBI" id="CHEBI:17001"/>
        <dbReference type="ChEBI" id="CHEBI:17071"/>
        <dbReference type="ChEBI" id="CHEBI:44841"/>
        <dbReference type="EC" id="4.1.2.25"/>
    </reaction>
</comment>
<dbReference type="InterPro" id="IPR006157">
    <property type="entry name" value="FolB_dom"/>
</dbReference>
<accession>N1V7H9</accession>